<sequence>MANRANGAFSVSMAASAASGIRGQMGPGRNRWFYGTFLTGKCLIWTIGYSTFHSVTTCRLNSSSV</sequence>
<evidence type="ECO:0000256" key="1">
    <source>
        <dbReference type="SAM" id="Phobius"/>
    </source>
</evidence>
<organism evidence="2 3">
    <name type="scientific">Alternaria tenuissima</name>
    <dbReference type="NCBI Taxonomy" id="119927"/>
    <lineage>
        <taxon>Eukaryota</taxon>
        <taxon>Fungi</taxon>
        <taxon>Dikarya</taxon>
        <taxon>Ascomycota</taxon>
        <taxon>Pezizomycotina</taxon>
        <taxon>Dothideomycetes</taxon>
        <taxon>Pleosporomycetidae</taxon>
        <taxon>Pleosporales</taxon>
        <taxon>Pleosporineae</taxon>
        <taxon>Pleosporaceae</taxon>
        <taxon>Alternaria</taxon>
        <taxon>Alternaria sect. Alternaria</taxon>
        <taxon>Alternaria alternata complex</taxon>
    </lineage>
</organism>
<dbReference type="EMBL" id="PDXF01000094">
    <property type="protein sequence ID" value="RYN89045.1"/>
    <property type="molecule type" value="Genomic_DNA"/>
</dbReference>
<keyword evidence="1" id="KW-0812">Transmembrane</keyword>
<proteinExistence type="predicted"/>
<keyword evidence="1" id="KW-1133">Transmembrane helix</keyword>
<protein>
    <submittedName>
        <fullName evidence="2">Uncharacterized protein</fullName>
    </submittedName>
</protein>
<evidence type="ECO:0000313" key="2">
    <source>
        <dbReference type="EMBL" id="RYN89045.1"/>
    </source>
</evidence>
<name>A0ABY0FVH2_9PLEO</name>
<reference evidence="3" key="1">
    <citation type="journal article" date="2019" name="bioRxiv">
        <title>Genomics, evolutionary history and diagnostics of the Alternaria alternata species group including apple and Asian pear pathotypes.</title>
        <authorList>
            <person name="Armitage A.D."/>
            <person name="Cockerton H.M."/>
            <person name="Sreenivasaprasad S."/>
            <person name="Woodhall J.W."/>
            <person name="Lane C.R."/>
            <person name="Harrison R.J."/>
            <person name="Clarkson J.P."/>
        </authorList>
    </citation>
    <scope>NUCLEOTIDE SEQUENCE [LARGE SCALE GENOMIC DNA]</scope>
    <source>
        <strain evidence="3">FERA 635</strain>
    </source>
</reference>
<gene>
    <name evidence="2" type="ORF">AA0119_g11732</name>
</gene>
<feature type="transmembrane region" description="Helical" evidence="1">
    <location>
        <begin position="33"/>
        <end position="52"/>
    </location>
</feature>
<keyword evidence="3" id="KW-1185">Reference proteome</keyword>
<evidence type="ECO:0000313" key="3">
    <source>
        <dbReference type="Proteomes" id="UP000293195"/>
    </source>
</evidence>
<keyword evidence="1" id="KW-0472">Membrane</keyword>
<comment type="caution">
    <text evidence="2">The sequence shown here is derived from an EMBL/GenBank/DDBJ whole genome shotgun (WGS) entry which is preliminary data.</text>
</comment>
<dbReference type="Proteomes" id="UP000293195">
    <property type="component" value="Unassembled WGS sequence"/>
</dbReference>
<accession>A0ABY0FVH2</accession>